<dbReference type="Gene3D" id="1.20.1260.60">
    <property type="entry name" value="Vacuolar protein sorting-associated protein Ist1"/>
    <property type="match status" value="1"/>
</dbReference>
<feature type="compositionally biased region" description="Acidic residues" evidence="2">
    <location>
        <begin position="792"/>
        <end position="801"/>
    </location>
</feature>
<feature type="compositionally biased region" description="Basic and acidic residues" evidence="2">
    <location>
        <begin position="893"/>
        <end position="904"/>
    </location>
</feature>
<dbReference type="Gramene" id="Kaladp0094s0042.1.v1.1">
    <property type="protein sequence ID" value="Kaladp0094s0042.1.v1.1"/>
    <property type="gene ID" value="Kaladp0094s0042.v1.1"/>
</dbReference>
<feature type="compositionally biased region" description="Basic and acidic residues" evidence="2">
    <location>
        <begin position="179"/>
        <end position="191"/>
    </location>
</feature>
<feature type="region of interest" description="Disordered" evidence="2">
    <location>
        <begin position="179"/>
        <end position="250"/>
    </location>
</feature>
<evidence type="ECO:0008006" key="5">
    <source>
        <dbReference type="Google" id="ProtNLM"/>
    </source>
</evidence>
<proteinExistence type="inferred from homology"/>
<feature type="compositionally biased region" description="Polar residues" evidence="2">
    <location>
        <begin position="821"/>
        <end position="835"/>
    </location>
</feature>
<reference evidence="3" key="1">
    <citation type="submission" date="2021-01" db="UniProtKB">
        <authorList>
            <consortium name="EnsemblPlants"/>
        </authorList>
    </citation>
    <scope>IDENTIFICATION</scope>
</reference>
<feature type="region of interest" description="Disordered" evidence="2">
    <location>
        <begin position="762"/>
        <end position="801"/>
    </location>
</feature>
<evidence type="ECO:0000256" key="2">
    <source>
        <dbReference type="SAM" id="MobiDB-lite"/>
    </source>
</evidence>
<feature type="region of interest" description="Disordered" evidence="2">
    <location>
        <begin position="542"/>
        <end position="572"/>
    </location>
</feature>
<evidence type="ECO:0000256" key="1">
    <source>
        <dbReference type="ARBA" id="ARBA00005536"/>
    </source>
</evidence>
<dbReference type="EnsemblPlants" id="Kaladp0094s0042.1.v1.1">
    <property type="protein sequence ID" value="Kaladp0094s0042.1.v1.1"/>
    <property type="gene ID" value="Kaladp0094s0042.v1.1"/>
</dbReference>
<feature type="compositionally biased region" description="Polar residues" evidence="2">
    <location>
        <begin position="409"/>
        <end position="418"/>
    </location>
</feature>
<dbReference type="PANTHER" id="PTHR12161">
    <property type="entry name" value="IST1 FAMILY MEMBER"/>
    <property type="match status" value="1"/>
</dbReference>
<dbReference type="AlphaFoldDB" id="A0A7N0UY69"/>
<dbReference type="PANTHER" id="PTHR12161:SF13">
    <property type="entry name" value="REGULATOR OF VPS4 ACTIVITY IN THE MVB PATHWAY PROTEIN"/>
    <property type="match status" value="1"/>
</dbReference>
<feature type="compositionally biased region" description="Low complexity" evidence="2">
    <location>
        <begin position="240"/>
        <end position="250"/>
    </location>
</feature>
<feature type="compositionally biased region" description="Basic and acidic residues" evidence="2">
    <location>
        <begin position="419"/>
        <end position="434"/>
    </location>
</feature>
<name>A0A7N0UY69_KALFE</name>
<evidence type="ECO:0000313" key="4">
    <source>
        <dbReference type="Proteomes" id="UP000594263"/>
    </source>
</evidence>
<feature type="compositionally biased region" description="Basic and acidic residues" evidence="2">
    <location>
        <begin position="546"/>
        <end position="572"/>
    </location>
</feature>
<protein>
    <recommendedName>
        <fullName evidence="5">IST1-like protein</fullName>
    </recommendedName>
</protein>
<comment type="similarity">
    <text evidence="1">Belongs to the IST1 family.</text>
</comment>
<dbReference type="GO" id="GO:0015031">
    <property type="term" value="P:protein transport"/>
    <property type="evidence" value="ECO:0007669"/>
    <property type="project" value="InterPro"/>
</dbReference>
<dbReference type="Pfam" id="PF03398">
    <property type="entry name" value="Ist1"/>
    <property type="match status" value="1"/>
</dbReference>
<dbReference type="FunFam" id="1.20.1260.60:FF:000003">
    <property type="entry name" value="IST1-like protein isoform A"/>
    <property type="match status" value="1"/>
</dbReference>
<feature type="compositionally biased region" description="Polar residues" evidence="2">
    <location>
        <begin position="925"/>
        <end position="950"/>
    </location>
</feature>
<accession>A0A7N0UY69</accession>
<dbReference type="InterPro" id="IPR042277">
    <property type="entry name" value="IST1-like"/>
</dbReference>
<organism evidence="3 4">
    <name type="scientific">Kalanchoe fedtschenkoi</name>
    <name type="common">Lavender scallops</name>
    <name type="synonym">South American air plant</name>
    <dbReference type="NCBI Taxonomy" id="63787"/>
    <lineage>
        <taxon>Eukaryota</taxon>
        <taxon>Viridiplantae</taxon>
        <taxon>Streptophyta</taxon>
        <taxon>Embryophyta</taxon>
        <taxon>Tracheophyta</taxon>
        <taxon>Spermatophyta</taxon>
        <taxon>Magnoliopsida</taxon>
        <taxon>eudicotyledons</taxon>
        <taxon>Gunneridae</taxon>
        <taxon>Pentapetalae</taxon>
        <taxon>Saxifragales</taxon>
        <taxon>Crassulaceae</taxon>
        <taxon>Kalanchoe</taxon>
    </lineage>
</organism>
<dbReference type="Proteomes" id="UP000594263">
    <property type="component" value="Unplaced"/>
</dbReference>
<feature type="region of interest" description="Disordered" evidence="2">
    <location>
        <begin position="313"/>
        <end position="336"/>
    </location>
</feature>
<sequence length="992" mass="110261">MLHRSFKPAKCKTALKLAVSRIKLLKNKRAAHLVQMRRDVAQLLETRQHRTALIRVEQLVREEKTMAAYDLLEVYCELIAVRLPLIESQKNCPIDLKEAVTSVMFASPRCADLPELHDVRKHFQAKYGKEFTTAAVELRPGCGVSRLMIEKLSVVAPDIQTKMKILGAIALEHNIDWDPKTSGELEEKTSEDLLNGPNSFSSASQKYEVQTPNDPQKHDAYFNQHSNNPSPPPISENFGSSTVSTTSQSQLNIPITRADGIEHKYTYSGGQSSFGAGKQNWNMEFTDATSAAQAAAEAAERASMAARAAAELSSGEKFARQHPSESQRLPVDDLNQGSVGKHTIPFMSNVTDSADKLAHGGNPRMQIDKFSMKKSGQSHERPDPAYQNEGLGTFSGQLQMPPDPVFRNDGQQTYSETDASTRRDQFGTDLERRSFNTVRVQRTDDGEEGNLSNFDEQLNRFVQVRESGLSDSFKSNTSSLQNETFLKSSGQEGIYSHGYQYVKQENHFAGGSGPEMGSCNSTSAEAENINFFADEILHKQSINDSSESHSTESQDDHIDLSMDKPDDEEHGKFYNHSTETAVFDNYVSDNDVDYKFDVTSRFKEDNLDPFRSPSQWSPIYDSPKRSSWVDSDTRSVSYEKFDPHPVFSNEGRSSTKFLGDESETKDALHSHEPLPVAFDHSDTEAELEGYALVVSATNQPSFDTGKELNFGLLSGGFRNKGYKHPPYIRNPPDDAHSLPSGEINANDNLVSAQTLNPANVEISAGKRVNGPQESRIADKKASPRFKVIHYDPEDDSDSEDELPQISIRRDQERHSQNVYSVASHKSSFNSRPTYSDNDDLQDEKGTTVQVARSKARLGSGVSRRTKISASDGLRKPFRETYGAASSPVLETQTNKREERSEEPMMIKPAPLMPIPEVKRLPHKLTLSNEQLECSTNLPPAPNTGTRSSSDPKAGQAAPTRQETSKKASHVHPKLPDFDTLTAHFNSLRADSK</sequence>
<feature type="region of interest" description="Disordered" evidence="2">
    <location>
        <begin position="821"/>
        <end position="908"/>
    </location>
</feature>
<feature type="region of interest" description="Disordered" evidence="2">
    <location>
        <begin position="406"/>
        <end position="452"/>
    </location>
</feature>
<keyword evidence="4" id="KW-1185">Reference proteome</keyword>
<dbReference type="InterPro" id="IPR005061">
    <property type="entry name" value="Ist1"/>
</dbReference>
<evidence type="ECO:0000313" key="3">
    <source>
        <dbReference type="EnsemblPlants" id="Kaladp0094s0042.1.v1.1"/>
    </source>
</evidence>
<feature type="region of interest" description="Disordered" evidence="2">
    <location>
        <begin position="923"/>
        <end position="978"/>
    </location>
</feature>
<feature type="compositionally biased region" description="Polar residues" evidence="2">
    <location>
        <begin position="196"/>
        <end position="214"/>
    </location>
</feature>